<keyword evidence="3" id="KW-0813">Transport</keyword>
<dbReference type="InterPro" id="IPR002394">
    <property type="entry name" value="Nicotinic_acetylcholine_rcpt"/>
</dbReference>
<feature type="transmembrane region" description="Helical" evidence="16">
    <location>
        <begin position="354"/>
        <end position="378"/>
    </location>
</feature>
<keyword evidence="11 19" id="KW-0675">Receptor</keyword>
<evidence type="ECO:0000256" key="6">
    <source>
        <dbReference type="ARBA" id="ARBA00022989"/>
    </source>
</evidence>
<dbReference type="GO" id="GO:0022848">
    <property type="term" value="F:acetylcholine-gated monoatomic cation-selective channel activity"/>
    <property type="evidence" value="ECO:0007669"/>
    <property type="project" value="InterPro"/>
</dbReference>
<evidence type="ECO:0000256" key="5">
    <source>
        <dbReference type="ARBA" id="ARBA00022692"/>
    </source>
</evidence>
<dbReference type="Pfam" id="PF02932">
    <property type="entry name" value="Neur_chan_memb"/>
    <property type="match status" value="1"/>
</dbReference>
<evidence type="ECO:0000256" key="15">
    <source>
        <dbReference type="ARBA" id="ARBA00034099"/>
    </source>
</evidence>
<keyword evidence="10" id="KW-1015">Disulfide bond</keyword>
<evidence type="ECO:0000259" key="17">
    <source>
        <dbReference type="Pfam" id="PF02931"/>
    </source>
</evidence>
<evidence type="ECO:0000259" key="18">
    <source>
        <dbReference type="Pfam" id="PF02932"/>
    </source>
</evidence>
<feature type="transmembrane region" description="Helical" evidence="16">
    <location>
        <begin position="173"/>
        <end position="194"/>
    </location>
</feature>
<comment type="function">
    <text evidence="1">After binding acetylcholine, the AChR responds by an extensive change in conformation that affects all subunits and leads to opening of an ion-conducting channel across the plasma membrane.</text>
</comment>
<dbReference type="InterPro" id="IPR006202">
    <property type="entry name" value="Neur_chan_lig-bd"/>
</dbReference>
<dbReference type="PANTHER" id="PTHR18945">
    <property type="entry name" value="NEUROTRANSMITTER GATED ION CHANNEL"/>
    <property type="match status" value="1"/>
</dbReference>
<sequence>DEAKSTFTVIGWMKMAWNDEKLKWKKSEYGNLDVLFLPPKEIWLPDLVLYNSANSDIDHYGLTNALVYDGGSVLWVPPVKLEAFCELNLVLWPYDKQSCKLVFGSWTMSENTLNITFDKDNGTEVNYQVENHEWKITRTDAVRHAKYYECCAEPYVDITFEIDLARRSSMFKALVCTPASIIVILVLANFWLPPSSGEKIFLNGINALIICIFLMYFAQQLPMMAGSTPLIVLFYSSTLILVGISTLVSVTVIYLSNANHTVKAPGWILSILNGGFGSLLCLNWYKTKQRHAKVSEIEVNSVTAQQPTASDNTQATTAAIITVTPTTEATPASSQPQPAPTIVPTCPNHSKNEWYLISAAIDRLAFVVYCIVFIALAVTHSL</sequence>
<dbReference type="SUPFAM" id="SSF90112">
    <property type="entry name" value="Neurotransmitter-gated ion-channel transmembrane pore"/>
    <property type="match status" value="1"/>
</dbReference>
<accession>U5EQF6</accession>
<keyword evidence="9 16" id="KW-0472">Membrane</keyword>
<keyword evidence="5 16" id="KW-0812">Transmembrane</keyword>
<dbReference type="PRINTS" id="PR00252">
    <property type="entry name" value="NRIONCHANNEL"/>
</dbReference>
<keyword evidence="13" id="KW-1071">Ligand-gated ion channel</keyword>
<dbReference type="AlphaFoldDB" id="U5EQF6"/>
<evidence type="ECO:0000256" key="4">
    <source>
        <dbReference type="ARBA" id="ARBA00022475"/>
    </source>
</evidence>
<keyword evidence="6 16" id="KW-1133">Transmembrane helix</keyword>
<feature type="transmembrane region" description="Helical" evidence="16">
    <location>
        <begin position="200"/>
        <end position="218"/>
    </location>
</feature>
<dbReference type="InterPro" id="IPR036719">
    <property type="entry name" value="Neuro-gated_channel_TM_sf"/>
</dbReference>
<evidence type="ECO:0000256" key="1">
    <source>
        <dbReference type="ARBA" id="ARBA00003328"/>
    </source>
</evidence>
<dbReference type="Pfam" id="PF02931">
    <property type="entry name" value="Neur_chan_LBD"/>
    <property type="match status" value="1"/>
</dbReference>
<feature type="transmembrane region" description="Helical" evidence="16">
    <location>
        <begin position="230"/>
        <end position="255"/>
    </location>
</feature>
<proteinExistence type="evidence at transcript level"/>
<dbReference type="GO" id="GO:0004888">
    <property type="term" value="F:transmembrane signaling receptor activity"/>
    <property type="evidence" value="ECO:0007669"/>
    <property type="project" value="InterPro"/>
</dbReference>
<evidence type="ECO:0000256" key="11">
    <source>
        <dbReference type="ARBA" id="ARBA00023170"/>
    </source>
</evidence>
<evidence type="ECO:0000256" key="8">
    <source>
        <dbReference type="ARBA" id="ARBA00023065"/>
    </source>
</evidence>
<feature type="non-terminal residue" evidence="19">
    <location>
        <position position="1"/>
    </location>
</feature>
<dbReference type="InterPro" id="IPR038050">
    <property type="entry name" value="Neuro_actylchol_rec"/>
</dbReference>
<name>U5EQF6_9DIPT</name>
<evidence type="ECO:0000256" key="3">
    <source>
        <dbReference type="ARBA" id="ARBA00022448"/>
    </source>
</evidence>
<keyword evidence="4" id="KW-1003">Cell membrane</keyword>
<keyword evidence="12" id="KW-0325">Glycoprotein</keyword>
<dbReference type="CDD" id="cd18997">
    <property type="entry name" value="LGIC_ECD_nAChR"/>
    <property type="match status" value="1"/>
</dbReference>
<comment type="similarity">
    <text evidence="2">Belongs to the ligand-gated ion channel (TC 1.A.9) family. Acetylcholine receptor (TC 1.A.9.1) subfamily.</text>
</comment>
<organism evidence="19">
    <name type="scientific">Corethrella appendiculata</name>
    <dbReference type="NCBI Taxonomy" id="1370023"/>
    <lineage>
        <taxon>Eukaryota</taxon>
        <taxon>Metazoa</taxon>
        <taxon>Ecdysozoa</taxon>
        <taxon>Arthropoda</taxon>
        <taxon>Hexapoda</taxon>
        <taxon>Insecta</taxon>
        <taxon>Pterygota</taxon>
        <taxon>Neoptera</taxon>
        <taxon>Endopterygota</taxon>
        <taxon>Diptera</taxon>
        <taxon>Nematocera</taxon>
        <taxon>Culicoidea</taxon>
        <taxon>Chaoboridae</taxon>
        <taxon>Corethrella</taxon>
    </lineage>
</organism>
<evidence type="ECO:0000256" key="10">
    <source>
        <dbReference type="ARBA" id="ARBA00023157"/>
    </source>
</evidence>
<protein>
    <submittedName>
        <fullName evidence="19">Putative acetylcholine receptor</fullName>
    </submittedName>
</protein>
<keyword evidence="14" id="KW-0407">Ion channel</keyword>
<evidence type="ECO:0000256" key="14">
    <source>
        <dbReference type="ARBA" id="ARBA00023303"/>
    </source>
</evidence>
<evidence type="ECO:0000256" key="9">
    <source>
        <dbReference type="ARBA" id="ARBA00023136"/>
    </source>
</evidence>
<dbReference type="InterPro" id="IPR006029">
    <property type="entry name" value="Neurotrans-gated_channel_TM"/>
</dbReference>
<dbReference type="CDD" id="cd19051">
    <property type="entry name" value="LGIC_TM_cation"/>
    <property type="match status" value="1"/>
</dbReference>
<feature type="domain" description="Neurotransmitter-gated ion-channel transmembrane" evidence="18">
    <location>
        <begin position="177"/>
        <end position="376"/>
    </location>
</feature>
<dbReference type="InterPro" id="IPR006201">
    <property type="entry name" value="Neur_channel"/>
</dbReference>
<reference evidence="19" key="1">
    <citation type="journal article" date="2014" name="Insect Biochem. Mol. Biol.">
        <title>An insight into the sialome of the frog biting fly, Corethrella appendiculata.</title>
        <authorList>
            <person name="Ribeiro J.M.C."/>
            <person name="Chagas A.C."/>
            <person name="Pham V.M."/>
            <person name="Lounibos L.P."/>
            <person name="Calvo E."/>
        </authorList>
    </citation>
    <scope>NUCLEOTIDE SEQUENCE</scope>
    <source>
        <tissue evidence="19">Salivary glands</tissue>
    </source>
</reference>
<dbReference type="PRINTS" id="PR00254">
    <property type="entry name" value="NICOTINICR"/>
</dbReference>
<evidence type="ECO:0000256" key="12">
    <source>
        <dbReference type="ARBA" id="ARBA00023180"/>
    </source>
</evidence>
<feature type="transmembrane region" description="Helical" evidence="16">
    <location>
        <begin position="267"/>
        <end position="285"/>
    </location>
</feature>
<evidence type="ECO:0000256" key="13">
    <source>
        <dbReference type="ARBA" id="ARBA00023286"/>
    </source>
</evidence>
<evidence type="ECO:0000313" key="19">
    <source>
        <dbReference type="EMBL" id="JAB55570.1"/>
    </source>
</evidence>
<dbReference type="FunFam" id="2.70.170.10:FF:000028">
    <property type="entry name" value="AcetylCholine Receptor"/>
    <property type="match status" value="1"/>
</dbReference>
<evidence type="ECO:0000256" key="16">
    <source>
        <dbReference type="SAM" id="Phobius"/>
    </source>
</evidence>
<dbReference type="InterPro" id="IPR036734">
    <property type="entry name" value="Neur_chan_lig-bd_sf"/>
</dbReference>
<dbReference type="GO" id="GO:0045211">
    <property type="term" value="C:postsynaptic membrane"/>
    <property type="evidence" value="ECO:0007669"/>
    <property type="project" value="InterPro"/>
</dbReference>
<dbReference type="EMBL" id="GANO01004301">
    <property type="protein sequence ID" value="JAB55570.1"/>
    <property type="molecule type" value="mRNA"/>
</dbReference>
<keyword evidence="7" id="KW-0770">Synapse</keyword>
<comment type="subcellular location">
    <subcellularLocation>
        <location evidence="15">Synaptic cell membrane</location>
        <topology evidence="15">Multi-pass membrane protein</topology>
    </subcellularLocation>
</comment>
<evidence type="ECO:0000256" key="7">
    <source>
        <dbReference type="ARBA" id="ARBA00023018"/>
    </source>
</evidence>
<feature type="domain" description="Neurotransmitter-gated ion-channel ligand-binding" evidence="17">
    <location>
        <begin position="1"/>
        <end position="167"/>
    </location>
</feature>
<dbReference type="Gene3D" id="1.20.58.390">
    <property type="entry name" value="Neurotransmitter-gated ion-channel transmembrane domain"/>
    <property type="match status" value="1"/>
</dbReference>
<dbReference type="Gene3D" id="2.70.170.10">
    <property type="entry name" value="Neurotransmitter-gated ion-channel ligand-binding domain"/>
    <property type="match status" value="1"/>
</dbReference>
<evidence type="ECO:0000256" key="2">
    <source>
        <dbReference type="ARBA" id="ARBA00009237"/>
    </source>
</evidence>
<keyword evidence="8" id="KW-0406">Ion transport</keyword>
<dbReference type="SUPFAM" id="SSF63712">
    <property type="entry name" value="Nicotinic receptor ligand binding domain-like"/>
    <property type="match status" value="1"/>
</dbReference>